<proteinExistence type="predicted"/>
<dbReference type="Gene3D" id="2.30.110.10">
    <property type="entry name" value="Electron Transport, Fmn-binding Protein, Chain A"/>
    <property type="match status" value="1"/>
</dbReference>
<dbReference type="OrthoDB" id="539398at2759"/>
<keyword evidence="1" id="KW-1133">Transmembrane helix</keyword>
<feature type="transmembrane region" description="Helical" evidence="1">
    <location>
        <begin position="205"/>
        <end position="226"/>
    </location>
</feature>
<dbReference type="InterPro" id="IPR012349">
    <property type="entry name" value="Split_barrel_FMN-bd"/>
</dbReference>
<dbReference type="PANTHER" id="PTHR39336:SF1">
    <property type="entry name" value="PYRIDOXAMINE PHOSPHATE OXIDASE FAMILY PROTEIN (AFU_ORTHOLOGUE AFUA_6G11440)"/>
    <property type="match status" value="1"/>
</dbReference>
<evidence type="ECO:0000256" key="1">
    <source>
        <dbReference type="SAM" id="Phobius"/>
    </source>
</evidence>
<evidence type="ECO:0008006" key="4">
    <source>
        <dbReference type="Google" id="ProtNLM"/>
    </source>
</evidence>
<evidence type="ECO:0000313" key="3">
    <source>
        <dbReference type="Proteomes" id="UP000193498"/>
    </source>
</evidence>
<dbReference type="AlphaFoldDB" id="A0A1Y1XVU4"/>
<comment type="caution">
    <text evidence="2">The sequence shown here is derived from an EMBL/GenBank/DDBJ whole genome shotgun (WGS) entry which is preliminary data.</text>
</comment>
<gene>
    <name evidence="2" type="ORF">K493DRAFT_232930</name>
</gene>
<accession>A0A1Y1XVU4</accession>
<dbReference type="Proteomes" id="UP000193498">
    <property type="component" value="Unassembled WGS sequence"/>
</dbReference>
<name>A0A1Y1XVU4_9FUNG</name>
<dbReference type="InParanoid" id="A0A1Y1XVU4"/>
<keyword evidence="3" id="KW-1185">Reference proteome</keyword>
<protein>
    <recommendedName>
        <fullName evidence="4">Pyridoxamine 5'-phosphate oxidase putative domain-containing protein</fullName>
    </recommendedName>
</protein>
<keyword evidence="1" id="KW-0812">Transmembrane</keyword>
<evidence type="ECO:0000313" key="2">
    <source>
        <dbReference type="EMBL" id="ORX89606.1"/>
    </source>
</evidence>
<keyword evidence="1" id="KW-0472">Membrane</keyword>
<dbReference type="STRING" id="1314790.A0A1Y1XVU4"/>
<dbReference type="PANTHER" id="PTHR39336">
    <property type="entry name" value="PYRIDOXAMINE PHOSPHATE OXIDASE FAMILY PROTEIN (AFU_ORTHOLOGUE AFUA_6G11440)"/>
    <property type="match status" value="1"/>
</dbReference>
<reference evidence="2 3" key="1">
    <citation type="submission" date="2016-07" db="EMBL/GenBank/DDBJ databases">
        <title>Pervasive Adenine N6-methylation of Active Genes in Fungi.</title>
        <authorList>
            <consortium name="DOE Joint Genome Institute"/>
            <person name="Mondo S.J."/>
            <person name="Dannebaum R.O."/>
            <person name="Kuo R.C."/>
            <person name="Labutti K."/>
            <person name="Haridas S."/>
            <person name="Kuo A."/>
            <person name="Salamov A."/>
            <person name="Ahrendt S.R."/>
            <person name="Lipzen A."/>
            <person name="Sullivan W."/>
            <person name="Andreopoulos W.B."/>
            <person name="Clum A."/>
            <person name="Lindquist E."/>
            <person name="Daum C."/>
            <person name="Ramamoorthy G.K."/>
            <person name="Gryganskyi A."/>
            <person name="Culley D."/>
            <person name="Magnuson J.K."/>
            <person name="James T.Y."/>
            <person name="O'Malley M.A."/>
            <person name="Stajich J.E."/>
            <person name="Spatafora J.W."/>
            <person name="Visel A."/>
            <person name="Grigoriev I.V."/>
        </authorList>
    </citation>
    <scope>NUCLEOTIDE SEQUENCE [LARGE SCALE GENOMIC DNA]</scope>
    <source>
        <strain evidence="2 3">CBS 931.73</strain>
    </source>
</reference>
<sequence>MVTFYNEISNSHQNWIKKQKIYFVASAPLASDGHVNVSPKGYDSFRVITPNKVCYLELSGSGIETQSHVNENQRLTFMFTAFEGAPRVLRLWSLAKVHLIGTPEFEALLKAHFADSELAGKKGLRSIVVAEVFKVGTSCGFGVPFFDYKEPRNTLIDYWGKRSNEEIRKYWVEHNSTSIDGLPGIQLDGNSSGKRRRHIKLAKDYGSLMAAFSAGVAATLIAVKYFGSR</sequence>
<dbReference type="EMBL" id="MCFE01000433">
    <property type="protein sequence ID" value="ORX89606.1"/>
    <property type="molecule type" value="Genomic_DNA"/>
</dbReference>
<organism evidence="2 3">
    <name type="scientific">Basidiobolus meristosporus CBS 931.73</name>
    <dbReference type="NCBI Taxonomy" id="1314790"/>
    <lineage>
        <taxon>Eukaryota</taxon>
        <taxon>Fungi</taxon>
        <taxon>Fungi incertae sedis</taxon>
        <taxon>Zoopagomycota</taxon>
        <taxon>Entomophthoromycotina</taxon>
        <taxon>Basidiobolomycetes</taxon>
        <taxon>Basidiobolales</taxon>
        <taxon>Basidiobolaceae</taxon>
        <taxon>Basidiobolus</taxon>
    </lineage>
</organism>